<dbReference type="Pfam" id="PF04116">
    <property type="entry name" value="FA_hydroxylase"/>
    <property type="match status" value="1"/>
</dbReference>
<dbReference type="GO" id="GO:0016491">
    <property type="term" value="F:oxidoreductase activity"/>
    <property type="evidence" value="ECO:0007669"/>
    <property type="project" value="InterPro"/>
</dbReference>
<evidence type="ECO:0000256" key="5">
    <source>
        <dbReference type="SAM" id="Phobius"/>
    </source>
</evidence>
<feature type="transmembrane region" description="Helical" evidence="5">
    <location>
        <begin position="70"/>
        <end position="91"/>
    </location>
</feature>
<gene>
    <name evidence="7" type="ORF">C7B77_27400</name>
</gene>
<dbReference type="GO" id="GO:0005506">
    <property type="term" value="F:iron ion binding"/>
    <property type="evidence" value="ECO:0007669"/>
    <property type="project" value="InterPro"/>
</dbReference>
<evidence type="ECO:0000313" key="7">
    <source>
        <dbReference type="EMBL" id="PSB41445.1"/>
    </source>
</evidence>
<dbReference type="OrthoDB" id="9770329at2"/>
<feature type="transmembrane region" description="Helical" evidence="5">
    <location>
        <begin position="6"/>
        <end position="24"/>
    </location>
</feature>
<keyword evidence="8" id="KW-1185">Reference proteome</keyword>
<dbReference type="Proteomes" id="UP000238937">
    <property type="component" value="Unassembled WGS sequence"/>
</dbReference>
<proteinExistence type="predicted"/>
<comment type="subcellular location">
    <subcellularLocation>
        <location evidence="1">Membrane</location>
    </subcellularLocation>
</comment>
<name>A0A2T1F8W1_9CYAN</name>
<organism evidence="7 8">
    <name type="scientific">Chamaesiphon polymorphus CCALA 037</name>
    <dbReference type="NCBI Taxonomy" id="2107692"/>
    <lineage>
        <taxon>Bacteria</taxon>
        <taxon>Bacillati</taxon>
        <taxon>Cyanobacteriota</taxon>
        <taxon>Cyanophyceae</taxon>
        <taxon>Gomontiellales</taxon>
        <taxon>Chamaesiphonaceae</taxon>
        <taxon>Chamaesiphon</taxon>
    </lineage>
</organism>
<dbReference type="EMBL" id="PVWO01000628">
    <property type="protein sequence ID" value="PSB41445.1"/>
    <property type="molecule type" value="Genomic_DNA"/>
</dbReference>
<evidence type="ECO:0000313" key="8">
    <source>
        <dbReference type="Proteomes" id="UP000238937"/>
    </source>
</evidence>
<evidence type="ECO:0000256" key="3">
    <source>
        <dbReference type="ARBA" id="ARBA00022989"/>
    </source>
</evidence>
<evidence type="ECO:0000256" key="1">
    <source>
        <dbReference type="ARBA" id="ARBA00004370"/>
    </source>
</evidence>
<dbReference type="AlphaFoldDB" id="A0A2T1F8W1"/>
<dbReference type="RefSeq" id="WP_106312512.1">
    <property type="nucleotide sequence ID" value="NZ_PVWO01000628.1"/>
</dbReference>
<dbReference type="PANTHER" id="PTHR11863">
    <property type="entry name" value="STEROL DESATURASE"/>
    <property type="match status" value="1"/>
</dbReference>
<feature type="transmembrane region" description="Helical" evidence="5">
    <location>
        <begin position="107"/>
        <end position="127"/>
    </location>
</feature>
<feature type="domain" description="Fatty acid hydroxylase" evidence="6">
    <location>
        <begin position="115"/>
        <end position="249"/>
    </location>
</feature>
<evidence type="ECO:0000256" key="2">
    <source>
        <dbReference type="ARBA" id="ARBA00022692"/>
    </source>
</evidence>
<comment type="caution">
    <text evidence="7">The sequence shown here is derived from an EMBL/GenBank/DDBJ whole genome shotgun (WGS) entry which is preliminary data.</text>
</comment>
<protein>
    <submittedName>
        <fullName evidence="7">Sterol C5-desaturase</fullName>
    </submittedName>
</protein>
<accession>A0A2T1F8W1</accession>
<dbReference type="InterPro" id="IPR050307">
    <property type="entry name" value="Sterol_Desaturase_Related"/>
</dbReference>
<evidence type="ECO:0000256" key="4">
    <source>
        <dbReference type="ARBA" id="ARBA00023136"/>
    </source>
</evidence>
<sequence length="263" mass="30134">MNHYSFEFYGFAFFGFILARYLIFAGGTHLFLDKAFGKATDADVLQSRSGEQLTAKERGRSTRTTIGSDIKLSILSSLVFALSAAAIASAYDLGVTKLYADIDRYPLWYLGASYLIAIVAQDAYFYFMHRLCHHKFLFRWCHQGHHRSNPPTPWTSFAFDLPEAIAHSLFLIGLVFLVPLHFITVIAVLSTMTVWAVVNHLGLDRLPAKFPHHWCGRWFTGPAHHSIHHRHYALHYGLYFTFWDRQLGTQSPTYEQEFANVTH</sequence>
<dbReference type="InterPro" id="IPR006694">
    <property type="entry name" value="Fatty_acid_hydroxylase"/>
</dbReference>
<keyword evidence="4 5" id="KW-0472">Membrane</keyword>
<dbReference type="GO" id="GO:0016020">
    <property type="term" value="C:membrane"/>
    <property type="evidence" value="ECO:0007669"/>
    <property type="project" value="UniProtKB-SubCell"/>
</dbReference>
<keyword evidence="2 5" id="KW-0812">Transmembrane</keyword>
<dbReference type="GO" id="GO:0008610">
    <property type="term" value="P:lipid biosynthetic process"/>
    <property type="evidence" value="ECO:0007669"/>
    <property type="project" value="InterPro"/>
</dbReference>
<evidence type="ECO:0000259" key="6">
    <source>
        <dbReference type="Pfam" id="PF04116"/>
    </source>
</evidence>
<reference evidence="7 8" key="1">
    <citation type="submission" date="2018-03" db="EMBL/GenBank/DDBJ databases">
        <title>The ancient ancestry and fast evolution of plastids.</title>
        <authorList>
            <person name="Moore K.R."/>
            <person name="Magnabosco C."/>
            <person name="Momper L."/>
            <person name="Gold D.A."/>
            <person name="Bosak T."/>
            <person name="Fournier G.P."/>
        </authorList>
    </citation>
    <scope>NUCLEOTIDE SEQUENCE [LARGE SCALE GENOMIC DNA]</scope>
    <source>
        <strain evidence="7 8">CCALA 037</strain>
    </source>
</reference>
<feature type="transmembrane region" description="Helical" evidence="5">
    <location>
        <begin position="169"/>
        <end position="198"/>
    </location>
</feature>
<keyword evidence="3 5" id="KW-1133">Transmembrane helix</keyword>